<keyword evidence="2" id="KW-1185">Reference proteome</keyword>
<evidence type="ECO:0000313" key="2">
    <source>
        <dbReference type="Proteomes" id="UP000019486"/>
    </source>
</evidence>
<proteinExistence type="predicted"/>
<dbReference type="STRING" id="1385369.N825_15440"/>
<protein>
    <recommendedName>
        <fullName evidence="3">DUF3108 domain-containing protein</fullName>
    </recommendedName>
</protein>
<dbReference type="EMBL" id="AVFL01000021">
    <property type="protein sequence ID" value="EWY38032.1"/>
    <property type="molecule type" value="Genomic_DNA"/>
</dbReference>
<comment type="caution">
    <text evidence="1">The sequence shown here is derived from an EMBL/GenBank/DDBJ whole genome shotgun (WGS) entry which is preliminary data.</text>
</comment>
<dbReference type="AlphaFoldDB" id="W9GZZ0"/>
<dbReference type="Proteomes" id="UP000019486">
    <property type="component" value="Unassembled WGS sequence"/>
</dbReference>
<accession>W9GZZ0</accession>
<organism evidence="1 2">
    <name type="scientific">Skermanella stibiiresistens SB22</name>
    <dbReference type="NCBI Taxonomy" id="1385369"/>
    <lineage>
        <taxon>Bacteria</taxon>
        <taxon>Pseudomonadati</taxon>
        <taxon>Pseudomonadota</taxon>
        <taxon>Alphaproteobacteria</taxon>
        <taxon>Rhodospirillales</taxon>
        <taxon>Azospirillaceae</taxon>
        <taxon>Skermanella</taxon>
    </lineage>
</organism>
<dbReference type="InterPro" id="IPR021457">
    <property type="entry name" value="DUF3108"/>
</dbReference>
<dbReference type="Pfam" id="PF11306">
    <property type="entry name" value="DUF3108"/>
    <property type="match status" value="1"/>
</dbReference>
<evidence type="ECO:0000313" key="1">
    <source>
        <dbReference type="EMBL" id="EWY38032.1"/>
    </source>
</evidence>
<evidence type="ECO:0008006" key="3">
    <source>
        <dbReference type="Google" id="ProtNLM"/>
    </source>
</evidence>
<reference evidence="1 2" key="1">
    <citation type="submission" date="2013-08" db="EMBL/GenBank/DDBJ databases">
        <title>The genome sequence of Skermanella stibiiresistens.</title>
        <authorList>
            <person name="Zhu W."/>
            <person name="Wang G."/>
        </authorList>
    </citation>
    <scope>NUCLEOTIDE SEQUENCE [LARGE SCALE GENOMIC DNA]</scope>
    <source>
        <strain evidence="1 2">SB22</strain>
    </source>
</reference>
<gene>
    <name evidence="1" type="ORF">N825_15440</name>
</gene>
<name>W9GZZ0_9PROT</name>
<sequence length="281" mass="30031">MHGVVRSTGGYPVPIMTPSRFLPATMLAAAALMVGAQGALAAERVRLGYAIYAGGFEVLQASMLLDVQRNSYSVEVSAETQGLLGTFFPWRTLSRSDGVLRAGEAEPRVHQQQGSWRGQGRTVRLDYDGAGGVAADVMPPDDPAEREPVPPEMIPNTTDPLSAVLSVAAGVALGRGCTETVPVFDGRRRYDLSFRTVGNRQLAPNRYSVFSGAVTQCEVTSKVLAGNWKRDGAATEEEKRTPYALMLAPVIEGMPPIPVRLEGASRFGDVIMHLTSADAAQ</sequence>
<dbReference type="OrthoDB" id="7630100at2"/>